<feature type="compositionally biased region" description="Polar residues" evidence="1">
    <location>
        <begin position="277"/>
        <end position="290"/>
    </location>
</feature>
<feature type="compositionally biased region" description="Polar residues" evidence="1">
    <location>
        <begin position="14"/>
        <end position="24"/>
    </location>
</feature>
<dbReference type="Proteomes" id="UP001437256">
    <property type="component" value="Unassembled WGS sequence"/>
</dbReference>
<protein>
    <submittedName>
        <fullName evidence="2">Uncharacterized protein</fullName>
    </submittedName>
</protein>
<feature type="region of interest" description="Disordered" evidence="1">
    <location>
        <begin position="449"/>
        <end position="472"/>
    </location>
</feature>
<evidence type="ECO:0000313" key="2">
    <source>
        <dbReference type="EMBL" id="KAL0057430.1"/>
    </source>
</evidence>
<gene>
    <name evidence="2" type="ORF">AAF712_015928</name>
</gene>
<organism evidence="2 3">
    <name type="scientific">Marasmius tenuissimus</name>
    <dbReference type="NCBI Taxonomy" id="585030"/>
    <lineage>
        <taxon>Eukaryota</taxon>
        <taxon>Fungi</taxon>
        <taxon>Dikarya</taxon>
        <taxon>Basidiomycota</taxon>
        <taxon>Agaricomycotina</taxon>
        <taxon>Agaricomycetes</taxon>
        <taxon>Agaricomycetidae</taxon>
        <taxon>Agaricales</taxon>
        <taxon>Marasmiineae</taxon>
        <taxon>Marasmiaceae</taxon>
        <taxon>Marasmius</taxon>
    </lineage>
</organism>
<feature type="region of interest" description="Disordered" evidence="1">
    <location>
        <begin position="253"/>
        <end position="290"/>
    </location>
</feature>
<dbReference type="EMBL" id="JBBXMP010000543">
    <property type="protein sequence ID" value="KAL0057430.1"/>
    <property type="molecule type" value="Genomic_DNA"/>
</dbReference>
<feature type="compositionally biased region" description="Acidic residues" evidence="1">
    <location>
        <begin position="350"/>
        <end position="377"/>
    </location>
</feature>
<feature type="compositionally biased region" description="Basic and acidic residues" evidence="1">
    <location>
        <begin position="378"/>
        <end position="392"/>
    </location>
</feature>
<name>A0ABR2Z7W4_9AGAR</name>
<sequence length="718" mass="81924">MSPNPKGKGPYSDQGPTHSSSSKLIASIDDSFEERTLELKKKISELHAYNERLRTQILSRDGLIAALQNSHEMTLREHQHELEDRNKAFQSQYNEFLRKNHGEDNNILPVELIQVENDANQGTQASPSLHTVSLSSQDDVTSDYSQMISTPDPSSAAYYGHKLKLPECRAEQDFTTVQNSRDDLPVNPQSPICAIPGEHNTDTFAKGPRFSYGGLPLTNRHTSSFVCSSTAVPPVETNENFLRDRKRLYGTTRKYQLLTRIPTKDKDRKRGKRAASSHPNQTTASLNETNVSVSSLLRPYSAESHLKQQQQQSGESSQHPSDPPPRQGASQGADEDADMNDSFAGPSHETDDDGDDGSDADMSDGDGESADDEDDLSPSDKEESDRSHTKEKWLMLGRQKRWTENEQRIQINRLVRDAVREVFLVKQNYQAFAESGVPDDRLRQFEEDPKTYGPKVRNTHIDKSGSSTGEVESQPWNLRLRTVLVRKIMEIARECRDTRRFGVLDKKGWTRCVKERLYRIYLAEIKSRPQHPDESLDECLERVINAHKVYRSRSKRTNTRHTKCEVRAATSSVMSRRCRKVHDEDGEQFWAHFLETVTVLGPDGMSEESDVEEVNVRGFTSVREQVRHLKNVAWRHPALRLHMETIDNTPGVERAIFTQTGRPRLRRVRVGTLDQRAPPQRLYRSSFRDGYLNRLHRERVKSLKIRKEDLPLFTVSAS</sequence>
<keyword evidence="3" id="KW-1185">Reference proteome</keyword>
<feature type="region of interest" description="Disordered" evidence="1">
    <location>
        <begin position="1"/>
        <end position="27"/>
    </location>
</feature>
<evidence type="ECO:0000313" key="3">
    <source>
        <dbReference type="Proteomes" id="UP001437256"/>
    </source>
</evidence>
<evidence type="ECO:0000256" key="1">
    <source>
        <dbReference type="SAM" id="MobiDB-lite"/>
    </source>
</evidence>
<proteinExistence type="predicted"/>
<comment type="caution">
    <text evidence="2">The sequence shown here is derived from an EMBL/GenBank/DDBJ whole genome shotgun (WGS) entry which is preliminary data.</text>
</comment>
<accession>A0ABR2Z7W4</accession>
<feature type="compositionally biased region" description="Low complexity" evidence="1">
    <location>
        <begin position="302"/>
        <end position="320"/>
    </location>
</feature>
<reference evidence="2 3" key="1">
    <citation type="submission" date="2024-05" db="EMBL/GenBank/DDBJ databases">
        <title>A draft genome resource for the thread blight pathogen Marasmius tenuissimus strain MS-2.</title>
        <authorList>
            <person name="Yulfo-Soto G.E."/>
            <person name="Baruah I.K."/>
            <person name="Amoako-Attah I."/>
            <person name="Bukari Y."/>
            <person name="Meinhardt L.W."/>
            <person name="Bailey B.A."/>
            <person name="Cohen S.P."/>
        </authorList>
    </citation>
    <scope>NUCLEOTIDE SEQUENCE [LARGE SCALE GENOMIC DNA]</scope>
    <source>
        <strain evidence="2 3">MS-2</strain>
    </source>
</reference>
<feature type="region of interest" description="Disordered" evidence="1">
    <location>
        <begin position="302"/>
        <end position="392"/>
    </location>
</feature>